<dbReference type="Proteomes" id="UP000004088">
    <property type="component" value="Unassembled WGS sequence"/>
</dbReference>
<dbReference type="InterPro" id="IPR014509">
    <property type="entry name" value="YjdF-like"/>
</dbReference>
<feature type="transmembrane region" description="Helical" evidence="1">
    <location>
        <begin position="155"/>
        <end position="176"/>
    </location>
</feature>
<keyword evidence="1" id="KW-1133">Transmembrane helix</keyword>
<protein>
    <recommendedName>
        <fullName evidence="4">Membrane protein YjdF</fullName>
    </recommendedName>
</protein>
<organism evidence="2 3">
    <name type="scientific">Kingella denitrificans ATCC 33394</name>
    <dbReference type="NCBI Taxonomy" id="888741"/>
    <lineage>
        <taxon>Bacteria</taxon>
        <taxon>Pseudomonadati</taxon>
        <taxon>Pseudomonadota</taxon>
        <taxon>Betaproteobacteria</taxon>
        <taxon>Neisseriales</taxon>
        <taxon>Neisseriaceae</taxon>
        <taxon>Kingella</taxon>
    </lineage>
</organism>
<feature type="transmembrane region" description="Helical" evidence="1">
    <location>
        <begin position="57"/>
        <end position="75"/>
    </location>
</feature>
<evidence type="ECO:0000256" key="1">
    <source>
        <dbReference type="SAM" id="Phobius"/>
    </source>
</evidence>
<dbReference type="PIRSF" id="PIRSF020606">
    <property type="entry name" value="UCP020606"/>
    <property type="match status" value="1"/>
</dbReference>
<keyword evidence="1" id="KW-0472">Membrane</keyword>
<feature type="transmembrane region" description="Helical" evidence="1">
    <location>
        <begin position="87"/>
        <end position="110"/>
    </location>
</feature>
<keyword evidence="3" id="KW-1185">Reference proteome</keyword>
<proteinExistence type="predicted"/>
<dbReference type="Pfam" id="PF09997">
    <property type="entry name" value="DUF2238"/>
    <property type="match status" value="1"/>
</dbReference>
<sequence length="232" mass="26046">MACFCLSQGLFIDTQKAACNALNTLHHIMQKHLIPLVLALIFIALSLWAGIAPADRAVWWAEATPLLIVFTALLLTYPRFKFSNTAYVLMSLWLFMHTVGAKYTFAAVPFDWGNRLLSPLLGEGRNHFDRVGHYIIGFYAYPMAEWLLRKRKATLGIALFFGLFFIMSVAAAYEIIEWQYAVIEGGDAGVEFLGSQGDVWDAQKDMLADTLGSATSLLLFLMVRPDKRLGER</sequence>
<dbReference type="EMBL" id="AEWV01000008">
    <property type="protein sequence ID" value="EGC17975.1"/>
    <property type="molecule type" value="Genomic_DNA"/>
</dbReference>
<evidence type="ECO:0000313" key="2">
    <source>
        <dbReference type="EMBL" id="EGC17975.1"/>
    </source>
</evidence>
<accession>F0EXE4</accession>
<dbReference type="STRING" id="888741.HMPREF9098_0528"/>
<feature type="transmembrane region" description="Helical" evidence="1">
    <location>
        <begin position="130"/>
        <end position="148"/>
    </location>
</feature>
<gene>
    <name evidence="2" type="ORF">HMPREF9098_0528</name>
</gene>
<evidence type="ECO:0008006" key="4">
    <source>
        <dbReference type="Google" id="ProtNLM"/>
    </source>
</evidence>
<name>F0EXE4_9NEIS</name>
<feature type="transmembrane region" description="Helical" evidence="1">
    <location>
        <begin position="206"/>
        <end position="223"/>
    </location>
</feature>
<keyword evidence="1" id="KW-0812">Transmembrane</keyword>
<comment type="caution">
    <text evidence="2">The sequence shown here is derived from an EMBL/GenBank/DDBJ whole genome shotgun (WGS) entry which is preliminary data.</text>
</comment>
<reference evidence="2 3" key="1">
    <citation type="submission" date="2011-01" db="EMBL/GenBank/DDBJ databases">
        <authorList>
            <person name="Muzny D."/>
            <person name="Qin X."/>
            <person name="Deng J."/>
            <person name="Jiang H."/>
            <person name="Liu Y."/>
            <person name="Qu J."/>
            <person name="Song X.-Z."/>
            <person name="Zhang L."/>
            <person name="Thornton R."/>
            <person name="Coyle M."/>
            <person name="Francisco L."/>
            <person name="Jackson L."/>
            <person name="Javaid M."/>
            <person name="Korchina V."/>
            <person name="Kovar C."/>
            <person name="Mata R."/>
            <person name="Mathew T."/>
            <person name="Ngo R."/>
            <person name="Nguyen L."/>
            <person name="Nguyen N."/>
            <person name="Okwuonu G."/>
            <person name="Ongeri F."/>
            <person name="Pham C."/>
            <person name="Simmons D."/>
            <person name="Wilczek-Boney K."/>
            <person name="Hale W."/>
            <person name="Jakkamsetti A."/>
            <person name="Pham P."/>
            <person name="Ruth R."/>
            <person name="San Lucas F."/>
            <person name="Warren J."/>
            <person name="Zhang J."/>
            <person name="Zhao Z."/>
            <person name="Zhou C."/>
            <person name="Zhu D."/>
            <person name="Lee S."/>
            <person name="Bess C."/>
            <person name="Blankenburg K."/>
            <person name="Forbes L."/>
            <person name="Fu Q."/>
            <person name="Gubbala S."/>
            <person name="Hirani K."/>
            <person name="Jayaseelan J.C."/>
            <person name="Lara F."/>
            <person name="Munidasa M."/>
            <person name="Palculict T."/>
            <person name="Patil S."/>
            <person name="Pu L.-L."/>
            <person name="Saada N."/>
            <person name="Tang L."/>
            <person name="Weissenberger G."/>
            <person name="Zhu Y."/>
            <person name="Hemphill L."/>
            <person name="Shang Y."/>
            <person name="Youmans B."/>
            <person name="Ayvaz T."/>
            <person name="Ross M."/>
            <person name="Santibanez J."/>
            <person name="Aqrawi P."/>
            <person name="Gross S."/>
            <person name="Joshi V."/>
            <person name="Fowler G."/>
            <person name="Nazareth L."/>
            <person name="Reid J."/>
            <person name="Worley K."/>
            <person name="Petrosino J."/>
            <person name="Highlander S."/>
            <person name="Gibbs R."/>
        </authorList>
    </citation>
    <scope>NUCLEOTIDE SEQUENCE [LARGE SCALE GENOMIC DNA]</scope>
    <source>
        <strain evidence="2 3">ATCC 33394</strain>
    </source>
</reference>
<dbReference type="AlphaFoldDB" id="F0EXE4"/>
<dbReference type="HOGENOM" id="CLU_087528_0_0_4"/>
<evidence type="ECO:0000313" key="3">
    <source>
        <dbReference type="Proteomes" id="UP000004088"/>
    </source>
</evidence>
<dbReference type="InterPro" id="IPR058534">
    <property type="entry name" value="YjdF"/>
</dbReference>
<feature type="transmembrane region" description="Helical" evidence="1">
    <location>
        <begin position="33"/>
        <end position="51"/>
    </location>
</feature>